<evidence type="ECO:0000259" key="1">
    <source>
        <dbReference type="Pfam" id="PF04179"/>
    </source>
</evidence>
<accession>A0A9P6WHC8</accession>
<evidence type="ECO:0000313" key="3">
    <source>
        <dbReference type="EMBL" id="KAG0687160.1"/>
    </source>
</evidence>
<name>A0A9P6WHC8_9ASCO</name>
<proteinExistence type="predicted"/>
<feature type="domain" description="Rit1 N-terminal" evidence="2">
    <location>
        <begin position="18"/>
        <end position="281"/>
    </location>
</feature>
<dbReference type="PANTHER" id="PTHR31811:SF0">
    <property type="entry name" value="TRNA A64-2'-O-RIBOSYLPHOSPHATE TRANSFERASE"/>
    <property type="match status" value="1"/>
</dbReference>
<keyword evidence="4" id="KW-1185">Reference proteome</keyword>
<dbReference type="Proteomes" id="UP000697127">
    <property type="component" value="Unassembled WGS sequence"/>
</dbReference>
<organism evidence="3 4">
    <name type="scientific">Pichia californica</name>
    <dbReference type="NCBI Taxonomy" id="460514"/>
    <lineage>
        <taxon>Eukaryota</taxon>
        <taxon>Fungi</taxon>
        <taxon>Dikarya</taxon>
        <taxon>Ascomycota</taxon>
        <taxon>Saccharomycotina</taxon>
        <taxon>Pichiomycetes</taxon>
        <taxon>Pichiales</taxon>
        <taxon>Pichiaceae</taxon>
        <taxon>Pichia</taxon>
    </lineage>
</organism>
<comment type="caution">
    <text evidence="3">The sequence shown here is derived from an EMBL/GenBank/DDBJ whole genome shotgun (WGS) entry which is preliminary data.</text>
</comment>
<evidence type="ECO:0000313" key="4">
    <source>
        <dbReference type="Proteomes" id="UP000697127"/>
    </source>
</evidence>
<dbReference type="EMBL" id="PUHW01000306">
    <property type="protein sequence ID" value="KAG0687160.1"/>
    <property type="molecule type" value="Genomic_DNA"/>
</dbReference>
<dbReference type="InterPro" id="IPR007306">
    <property type="entry name" value="Rit1"/>
</dbReference>
<dbReference type="InterPro" id="IPR033449">
    <property type="entry name" value="Rit1_N"/>
</dbReference>
<dbReference type="GO" id="GO:0043399">
    <property type="term" value="F:tRNA adenosine(64)-2'-O-ribosylphosphate transferase activity"/>
    <property type="evidence" value="ECO:0007669"/>
    <property type="project" value="InterPro"/>
</dbReference>
<dbReference type="Gene3D" id="3.90.190.10">
    <property type="entry name" value="Protein tyrosine phosphatase superfamily"/>
    <property type="match status" value="1"/>
</dbReference>
<evidence type="ECO:0008006" key="5">
    <source>
        <dbReference type="Google" id="ProtNLM"/>
    </source>
</evidence>
<dbReference type="PIRSF" id="PIRSF007747">
    <property type="entry name" value="Ribosyl_Ptfrase"/>
    <property type="match status" value="1"/>
</dbReference>
<dbReference type="Pfam" id="PF17184">
    <property type="entry name" value="Rit1_C"/>
    <property type="match status" value="1"/>
</dbReference>
<dbReference type="InterPro" id="IPR029021">
    <property type="entry name" value="Prot-tyrosine_phosphatase-like"/>
</dbReference>
<dbReference type="Pfam" id="PF04179">
    <property type="entry name" value="Init_tRNA_PT"/>
    <property type="match status" value="1"/>
</dbReference>
<dbReference type="PANTHER" id="PTHR31811">
    <property type="entry name" value="TRNA A64-2'-O-RIBOSYLPHOSPHATE TRANSFERASE"/>
    <property type="match status" value="1"/>
</dbReference>
<dbReference type="GO" id="GO:0005737">
    <property type="term" value="C:cytoplasm"/>
    <property type="evidence" value="ECO:0007669"/>
    <property type="project" value="TreeGrafter"/>
</dbReference>
<dbReference type="OrthoDB" id="45256at2759"/>
<dbReference type="GO" id="GO:0019988">
    <property type="term" value="P:charged-tRNA amino acid modification"/>
    <property type="evidence" value="ECO:0007669"/>
    <property type="project" value="InterPro"/>
</dbReference>
<sequence length="452" mass="52854">MDPEIIKDLNELNKSLHLSNLSIKNRLLSIERDYKYISKIHDNHYKDFPIIPNERCGKWYLSTPYDTTCYFKSTDGHTNNWSFSTRRLNLHLFKIIRKNNGIIIIDSTRRGKKIPDSFSKTIPIWISIMNKFINPNKEFNELFFTPYETISNYEIDRILKLLPIFKENIIKFKDLIISQIIDLNDNRILRPFWIYPGCKKLPIFTGFEDFIPIILISASERSLDGENKSLGFSYVQGAGDDHELWSFGLTPELFWENYKSKFNGLANMDDDEVKNIVLEIVHNNDNNDDINNESIFWNEEDINNVDNFISFGKLLNSNITFKKSELSKNLKYDKIIILDSTFKYINDNIKIPDKIFQFMLDSGSKKSSKLFRKEINEIMKLFNNNSNEKILILCNSGEDMSIGVILCYLNMNKKSNEITKDSIRSDLISLIGIKRINPQRATLNSVNSYLMK</sequence>
<evidence type="ECO:0000259" key="2">
    <source>
        <dbReference type="Pfam" id="PF17184"/>
    </source>
</evidence>
<feature type="domain" description="Rit1 DUSP-like" evidence="1">
    <location>
        <begin position="356"/>
        <end position="450"/>
    </location>
</feature>
<dbReference type="AlphaFoldDB" id="A0A9P6WHC8"/>
<protein>
    <recommendedName>
        <fullName evidence="5">Initiator tRNA phosphoribosyl transferase</fullName>
    </recommendedName>
</protein>
<gene>
    <name evidence="3" type="ORF">C6P40_002794</name>
</gene>
<dbReference type="InterPro" id="IPR033421">
    <property type="entry name" value="Rit1_DUSP-like"/>
</dbReference>
<reference evidence="3" key="1">
    <citation type="submission" date="2020-11" db="EMBL/GenBank/DDBJ databases">
        <title>Kefir isolates.</title>
        <authorList>
            <person name="Marcisauskas S."/>
            <person name="Kim Y."/>
            <person name="Blasche S."/>
        </authorList>
    </citation>
    <scope>NUCLEOTIDE SEQUENCE</scope>
    <source>
        <strain evidence="3">Olga-1</strain>
    </source>
</reference>